<dbReference type="STRING" id="565045.NOR51B_1557"/>
<feature type="chain" id="PRO_5002873613" evidence="2">
    <location>
        <begin position="32"/>
        <end position="393"/>
    </location>
</feature>
<dbReference type="PANTHER" id="PTHR43048:SF3">
    <property type="entry name" value="METHYLMALONYL-COA EPIMERASE, MITOCHONDRIAL"/>
    <property type="match status" value="1"/>
</dbReference>
<dbReference type="SUPFAM" id="SSF54593">
    <property type="entry name" value="Glyoxalase/Bleomycin resistance protein/Dihydroxybiphenyl dioxygenase"/>
    <property type="match status" value="2"/>
</dbReference>
<evidence type="ECO:0000259" key="3">
    <source>
        <dbReference type="PROSITE" id="PS51819"/>
    </source>
</evidence>
<evidence type="ECO:0000256" key="1">
    <source>
        <dbReference type="ARBA" id="ARBA00022723"/>
    </source>
</evidence>
<dbReference type="InterPro" id="IPR029068">
    <property type="entry name" value="Glyas_Bleomycin-R_OHBP_Dase"/>
</dbReference>
<sequence length="393" mass="43444">MDIPLKNLEGKSTMKKILYPLALALSVNAFADNHEEAPEPEEMTLPDFSAMVQMLPEDDIGLLGRFHFATGTTDFDAAREFYRKLGYGTSQGGFPLTNTHQMAQALGMDVCQYELVKGEVLMLDDSLNSSAAIDLLQWKIPFDDAPPYELPNHIGMAYAAFLTTDLAADMAYLKSEGVEFLSDEPYGIPGDRFAFFRDPEGILYKLMETAPPHGDPEEDMHIVAMPHLGINVSDFDTSLAYYKRLGYTNVKPLPETGTLEEARAYGLDQPFKIKGADISLGRGDNNVIRLVQWIEPFNPEPAYPPPINRIGIDRIALPVAHLDRAVKILKDEGLEFLSEVAPCCSGTGEDEFGIVHLIDPDGVFLELIGTIDKRKSEPQPAHCPPLEIKMPAS</sequence>
<keyword evidence="1" id="KW-0479">Metal-binding</keyword>
<dbReference type="InterPro" id="IPR004360">
    <property type="entry name" value="Glyas_Fos-R_dOase_dom"/>
</dbReference>
<dbReference type="eggNOG" id="COG0346">
    <property type="taxonomic scope" value="Bacteria"/>
</dbReference>
<keyword evidence="5" id="KW-1185">Reference proteome</keyword>
<dbReference type="PROSITE" id="PS51819">
    <property type="entry name" value="VOC"/>
    <property type="match status" value="2"/>
</dbReference>
<reference evidence="5" key="1">
    <citation type="journal article" date="2013" name="BMC Microbiol.">
        <title>Taxonomy and evolution of bacteriochlorophyll a-containing members of the OM60/NOR5 clade of marine gammaproteobacteria: description of Luminiphilus syltensis gen. nov., sp. nov., reclassification of Haliea rubra as Pseudohaliea rubra gen. nov., comb. nov., and emendation of Chromatocurvus halotolerans.</title>
        <authorList>
            <person name="Spring S."/>
            <person name="Riedel T."/>
            <person name="Sproer C."/>
            <person name="Yan S."/>
            <person name="Harder J."/>
            <person name="Fuchs B.M."/>
        </authorList>
    </citation>
    <scope>NUCLEOTIDE SEQUENCE [LARGE SCALE GENOMIC DNA]</scope>
    <source>
        <strain evidence="5">NOR51-B</strain>
    </source>
</reference>
<dbReference type="GO" id="GO:0004493">
    <property type="term" value="F:methylmalonyl-CoA epimerase activity"/>
    <property type="evidence" value="ECO:0007669"/>
    <property type="project" value="TreeGrafter"/>
</dbReference>
<dbReference type="HOGENOM" id="CLU_701699_0_0_6"/>
<evidence type="ECO:0000313" key="5">
    <source>
        <dbReference type="Proteomes" id="UP000004699"/>
    </source>
</evidence>
<dbReference type="EMBL" id="DS999411">
    <property type="protein sequence ID" value="EED35611.1"/>
    <property type="molecule type" value="Genomic_DNA"/>
</dbReference>
<dbReference type="Pfam" id="PF00903">
    <property type="entry name" value="Glyoxalase"/>
    <property type="match status" value="1"/>
</dbReference>
<gene>
    <name evidence="4" type="ORF">NOR51B_1557</name>
</gene>
<dbReference type="InterPro" id="IPR037523">
    <property type="entry name" value="VOC_core"/>
</dbReference>
<dbReference type="AlphaFoldDB" id="B8KW89"/>
<feature type="signal peptide" evidence="2">
    <location>
        <begin position="1"/>
        <end position="31"/>
    </location>
</feature>
<evidence type="ECO:0000313" key="4">
    <source>
        <dbReference type="EMBL" id="EED35611.1"/>
    </source>
</evidence>
<dbReference type="Gene3D" id="3.10.180.10">
    <property type="entry name" value="2,3-Dihydroxybiphenyl 1,2-Dioxygenase, domain 1"/>
    <property type="match status" value="2"/>
</dbReference>
<feature type="domain" description="VOC" evidence="3">
    <location>
        <begin position="224"/>
        <end position="370"/>
    </location>
</feature>
<dbReference type="PANTHER" id="PTHR43048">
    <property type="entry name" value="METHYLMALONYL-COA EPIMERASE"/>
    <property type="match status" value="1"/>
</dbReference>
<protein>
    <submittedName>
        <fullName evidence="4">Glyoxalase family protein</fullName>
    </submittedName>
</protein>
<dbReference type="Proteomes" id="UP000004699">
    <property type="component" value="Unassembled WGS sequence"/>
</dbReference>
<accession>B8KW89</accession>
<dbReference type="InterPro" id="IPR051785">
    <property type="entry name" value="MMCE/EMCE_epimerase"/>
</dbReference>
<proteinExistence type="predicted"/>
<feature type="domain" description="VOC" evidence="3">
    <location>
        <begin position="64"/>
        <end position="209"/>
    </location>
</feature>
<evidence type="ECO:0000256" key="2">
    <source>
        <dbReference type="SAM" id="SignalP"/>
    </source>
</evidence>
<dbReference type="GO" id="GO:0046872">
    <property type="term" value="F:metal ion binding"/>
    <property type="evidence" value="ECO:0007669"/>
    <property type="project" value="UniProtKB-KW"/>
</dbReference>
<dbReference type="GO" id="GO:0046491">
    <property type="term" value="P:L-methylmalonyl-CoA metabolic process"/>
    <property type="evidence" value="ECO:0007669"/>
    <property type="project" value="TreeGrafter"/>
</dbReference>
<keyword evidence="2" id="KW-0732">Signal</keyword>
<organism evidence="4 5">
    <name type="scientific">Luminiphilus syltensis NOR5-1B</name>
    <dbReference type="NCBI Taxonomy" id="565045"/>
    <lineage>
        <taxon>Bacteria</taxon>
        <taxon>Pseudomonadati</taxon>
        <taxon>Pseudomonadota</taxon>
        <taxon>Gammaproteobacteria</taxon>
        <taxon>Cellvibrionales</taxon>
        <taxon>Halieaceae</taxon>
        <taxon>Luminiphilus</taxon>
    </lineage>
</organism>
<name>B8KW89_9GAMM</name>